<protein>
    <submittedName>
        <fullName evidence="1">Uncharacterized protein</fullName>
    </submittedName>
</protein>
<dbReference type="Pfam" id="PF20074">
    <property type="entry name" value="DUF6470"/>
    <property type="match status" value="1"/>
</dbReference>
<dbReference type="EMBL" id="JACXJA010000021">
    <property type="protein sequence ID" value="MBD2863636.1"/>
    <property type="molecule type" value="Genomic_DNA"/>
</dbReference>
<comment type="caution">
    <text evidence="1">The sequence shown here is derived from an EMBL/GenBank/DDBJ whole genome shotgun (WGS) entry which is preliminary data.</text>
</comment>
<name>A0A927CCX2_9BACL</name>
<accession>A0A927CCX2</accession>
<proteinExistence type="predicted"/>
<dbReference type="Proteomes" id="UP000639396">
    <property type="component" value="Unassembled WGS sequence"/>
</dbReference>
<gene>
    <name evidence="1" type="ORF">IDH45_16710</name>
</gene>
<organism evidence="1 2">
    <name type="scientific">Paenibacillus oceani</name>
    <dbReference type="NCBI Taxonomy" id="2772510"/>
    <lineage>
        <taxon>Bacteria</taxon>
        <taxon>Bacillati</taxon>
        <taxon>Bacillota</taxon>
        <taxon>Bacilli</taxon>
        <taxon>Bacillales</taxon>
        <taxon>Paenibacillaceae</taxon>
        <taxon>Paenibacillus</taxon>
    </lineage>
</organism>
<dbReference type="AlphaFoldDB" id="A0A927CCX2"/>
<sequence length="146" mass="16636">MRQPQGELKIDQSRAWDALSRTNILEVMHRIYGQARELAMKGTARIVEDGNRMAAIHKSKADAIPELAMDVRVSFPEMVYAGEASFDNVDISYTARRPEINITPSPVHSRAQLNPPQVDYYRGKLDIYMLQYNKVEITPPAFDTRV</sequence>
<dbReference type="InterPro" id="IPR045527">
    <property type="entry name" value="DUF6470"/>
</dbReference>
<reference evidence="1" key="1">
    <citation type="submission" date="2020-09" db="EMBL/GenBank/DDBJ databases">
        <title>A novel bacterium of genus Paenibacillus, isolated from South China Sea.</title>
        <authorList>
            <person name="Huang H."/>
            <person name="Mo K."/>
            <person name="Hu Y."/>
        </authorList>
    </citation>
    <scope>NUCLEOTIDE SEQUENCE</scope>
    <source>
        <strain evidence="1">IB182363</strain>
    </source>
</reference>
<keyword evidence="2" id="KW-1185">Reference proteome</keyword>
<evidence type="ECO:0000313" key="2">
    <source>
        <dbReference type="Proteomes" id="UP000639396"/>
    </source>
</evidence>
<evidence type="ECO:0000313" key="1">
    <source>
        <dbReference type="EMBL" id="MBD2863636.1"/>
    </source>
</evidence>